<dbReference type="RefSeq" id="XP_070914829.1">
    <property type="nucleotide sequence ID" value="XM_071058728.1"/>
</dbReference>
<reference evidence="1 2" key="1">
    <citation type="submission" date="2024-09" db="EMBL/GenBank/DDBJ databases">
        <title>Itraconazole resistance in Madurella fahalii resulting from another homologue of gene encoding cytochrome P450 14-alpha sterol demethylase (CYP51).</title>
        <authorList>
            <person name="Yoshioka I."/>
            <person name="Fahal A.H."/>
            <person name="Kaneko S."/>
            <person name="Yaguchi T."/>
        </authorList>
    </citation>
    <scope>NUCLEOTIDE SEQUENCE [LARGE SCALE GENOMIC DNA]</scope>
    <source>
        <strain evidence="1 2">IFM 68171</strain>
    </source>
</reference>
<dbReference type="PANTHER" id="PTHR37807:SF3">
    <property type="entry name" value="OS07G0160300 PROTEIN"/>
    <property type="match status" value="1"/>
</dbReference>
<name>A0ABQ0G5U0_9PEZI</name>
<protein>
    <submittedName>
        <fullName evidence="1">Zeta toxin domain-containing protein</fullName>
    </submittedName>
</protein>
<sequence length="221" mass="24530">MSCDNILESGPHLPRRRLFIQMSGAPGSGKSTTAELLGQALHAVVIDHDIIKSTLLDDDSGISFEQAAKSAYRLDWALAEATMKQGWSVIIDSTCNFKEILDQGTKLAGLYGHEYWYIECRVRVSDMVMLDERLRGRVPLRSQRAGVDLAPVDVNVVDDGAGSRAGEDSRELFRRWIENPCRPDGEASVYVVAVDSTASPMERRDCVLERMRLLNSSPSFP</sequence>
<dbReference type="Proteomes" id="UP001628179">
    <property type="component" value="Unassembled WGS sequence"/>
</dbReference>
<dbReference type="InterPro" id="IPR027417">
    <property type="entry name" value="P-loop_NTPase"/>
</dbReference>
<dbReference type="Gene3D" id="3.40.50.300">
    <property type="entry name" value="P-loop containing nucleotide triphosphate hydrolases"/>
    <property type="match status" value="1"/>
</dbReference>
<dbReference type="Pfam" id="PF13671">
    <property type="entry name" value="AAA_33"/>
    <property type="match status" value="1"/>
</dbReference>
<proteinExistence type="predicted"/>
<evidence type="ECO:0000313" key="1">
    <source>
        <dbReference type="EMBL" id="GAB1313097.1"/>
    </source>
</evidence>
<comment type="caution">
    <text evidence="1">The sequence shown here is derived from an EMBL/GenBank/DDBJ whole genome shotgun (WGS) entry which is preliminary data.</text>
</comment>
<dbReference type="EMBL" id="BAAFSV010000002">
    <property type="protein sequence ID" value="GAB1313097.1"/>
    <property type="molecule type" value="Genomic_DNA"/>
</dbReference>
<dbReference type="PANTHER" id="PTHR37807">
    <property type="entry name" value="OS07G0160300 PROTEIN"/>
    <property type="match status" value="1"/>
</dbReference>
<keyword evidence="2" id="KW-1185">Reference proteome</keyword>
<dbReference type="GeneID" id="98174051"/>
<gene>
    <name evidence="1" type="ORF">MFIFM68171_03307</name>
</gene>
<dbReference type="SUPFAM" id="SSF52540">
    <property type="entry name" value="P-loop containing nucleoside triphosphate hydrolases"/>
    <property type="match status" value="1"/>
</dbReference>
<organism evidence="1 2">
    <name type="scientific">Madurella fahalii</name>
    <dbReference type="NCBI Taxonomy" id="1157608"/>
    <lineage>
        <taxon>Eukaryota</taxon>
        <taxon>Fungi</taxon>
        <taxon>Dikarya</taxon>
        <taxon>Ascomycota</taxon>
        <taxon>Pezizomycotina</taxon>
        <taxon>Sordariomycetes</taxon>
        <taxon>Sordariomycetidae</taxon>
        <taxon>Sordariales</taxon>
        <taxon>Sordariales incertae sedis</taxon>
        <taxon>Madurella</taxon>
    </lineage>
</organism>
<evidence type="ECO:0000313" key="2">
    <source>
        <dbReference type="Proteomes" id="UP001628179"/>
    </source>
</evidence>
<accession>A0ABQ0G5U0</accession>